<keyword evidence="5" id="KW-1185">Reference proteome</keyword>
<organism evidence="4 5">
    <name type="scientific">Undibacterium fentianense</name>
    <dbReference type="NCBI Taxonomy" id="2828728"/>
    <lineage>
        <taxon>Bacteria</taxon>
        <taxon>Pseudomonadati</taxon>
        <taxon>Pseudomonadota</taxon>
        <taxon>Betaproteobacteria</taxon>
        <taxon>Burkholderiales</taxon>
        <taxon>Oxalobacteraceae</taxon>
        <taxon>Undibacterium</taxon>
    </lineage>
</organism>
<dbReference type="SMART" id="SM00850">
    <property type="entry name" value="LytTR"/>
    <property type="match status" value="1"/>
</dbReference>
<dbReference type="AlphaFoldDB" id="A0A941DXH9"/>
<dbReference type="InterPro" id="IPR011006">
    <property type="entry name" value="CheY-like_superfamily"/>
</dbReference>
<dbReference type="InterPro" id="IPR046947">
    <property type="entry name" value="LytR-like"/>
</dbReference>
<dbReference type="Proteomes" id="UP000678545">
    <property type="component" value="Unassembled WGS sequence"/>
</dbReference>
<dbReference type="SMART" id="SM00448">
    <property type="entry name" value="REC"/>
    <property type="match status" value="1"/>
</dbReference>
<dbReference type="Gene3D" id="2.40.50.1020">
    <property type="entry name" value="LytTr DNA-binding domain"/>
    <property type="match status" value="1"/>
</dbReference>
<sequence>MNHLVQSTFTVLIAEDEDMMRERLVSQLKQCCPQAQIVAIAENGNDAWDLWLKHEPDVVFLDIQMPGLSGLAVAERIRARSHIVFVTAYDQHALQAFEHAALDYLLKPVTLERLEQTIKRLVERIQSSGKLISQTVESSISKSQTEALNSIAHENQANEKKTKPKWLRASVGKQIRLIHLNDILFLQSDTKYTRIVTKDGEAYIRTALKDLIEMLDPEIFWQIHRGTVVNAHAIESAERIDSERLEVNLKNCTERLTVSRSFGYLFRESS</sequence>
<keyword evidence="1" id="KW-0597">Phosphoprotein</keyword>
<dbReference type="PANTHER" id="PTHR37299:SF1">
    <property type="entry name" value="STAGE 0 SPORULATION PROTEIN A HOMOLOG"/>
    <property type="match status" value="1"/>
</dbReference>
<comment type="caution">
    <text evidence="4">The sequence shown here is derived from an EMBL/GenBank/DDBJ whole genome shotgun (WGS) entry which is preliminary data.</text>
</comment>
<name>A0A941DXH9_9BURK</name>
<dbReference type="Gene3D" id="3.40.50.2300">
    <property type="match status" value="1"/>
</dbReference>
<feature type="modified residue" description="4-aspartylphosphate" evidence="1">
    <location>
        <position position="62"/>
    </location>
</feature>
<dbReference type="PANTHER" id="PTHR37299">
    <property type="entry name" value="TRANSCRIPTIONAL REGULATOR-RELATED"/>
    <property type="match status" value="1"/>
</dbReference>
<feature type="domain" description="Response regulatory" evidence="2">
    <location>
        <begin position="10"/>
        <end position="122"/>
    </location>
</feature>
<evidence type="ECO:0000313" key="4">
    <source>
        <dbReference type="EMBL" id="MBR7799239.1"/>
    </source>
</evidence>
<accession>A0A941DXH9</accession>
<dbReference type="SUPFAM" id="SSF52172">
    <property type="entry name" value="CheY-like"/>
    <property type="match status" value="1"/>
</dbReference>
<evidence type="ECO:0000256" key="1">
    <source>
        <dbReference type="PROSITE-ProRule" id="PRU00169"/>
    </source>
</evidence>
<dbReference type="RefSeq" id="WP_212674337.1">
    <property type="nucleotide sequence ID" value="NZ_JAGSPJ010000001.1"/>
</dbReference>
<dbReference type="InterPro" id="IPR001789">
    <property type="entry name" value="Sig_transdc_resp-reg_receiver"/>
</dbReference>
<dbReference type="Pfam" id="PF00072">
    <property type="entry name" value="Response_reg"/>
    <property type="match status" value="1"/>
</dbReference>
<protein>
    <submittedName>
        <fullName evidence="4">Response regulator transcription factor</fullName>
    </submittedName>
</protein>
<feature type="domain" description="HTH LytTR-type" evidence="3">
    <location>
        <begin position="167"/>
        <end position="270"/>
    </location>
</feature>
<evidence type="ECO:0000313" key="5">
    <source>
        <dbReference type="Proteomes" id="UP000678545"/>
    </source>
</evidence>
<dbReference type="GO" id="GO:0000156">
    <property type="term" value="F:phosphorelay response regulator activity"/>
    <property type="evidence" value="ECO:0007669"/>
    <property type="project" value="InterPro"/>
</dbReference>
<gene>
    <name evidence="4" type="ORF">KDM90_04435</name>
</gene>
<dbReference type="PROSITE" id="PS50930">
    <property type="entry name" value="HTH_LYTTR"/>
    <property type="match status" value="1"/>
</dbReference>
<evidence type="ECO:0000259" key="2">
    <source>
        <dbReference type="PROSITE" id="PS50110"/>
    </source>
</evidence>
<dbReference type="InterPro" id="IPR007492">
    <property type="entry name" value="LytTR_DNA-bd_dom"/>
</dbReference>
<evidence type="ECO:0000259" key="3">
    <source>
        <dbReference type="PROSITE" id="PS50930"/>
    </source>
</evidence>
<dbReference type="PROSITE" id="PS50110">
    <property type="entry name" value="RESPONSE_REGULATORY"/>
    <property type="match status" value="1"/>
</dbReference>
<reference evidence="4" key="1">
    <citation type="submission" date="2021-04" db="EMBL/GenBank/DDBJ databases">
        <title>novel species isolated from subtropical streams in China.</title>
        <authorList>
            <person name="Lu H."/>
        </authorList>
    </citation>
    <scope>NUCLEOTIDE SEQUENCE</scope>
    <source>
        <strain evidence="4">FT137W</strain>
    </source>
</reference>
<proteinExistence type="predicted"/>
<dbReference type="EMBL" id="JAGSPJ010000001">
    <property type="protein sequence ID" value="MBR7799239.1"/>
    <property type="molecule type" value="Genomic_DNA"/>
</dbReference>
<dbReference type="Pfam" id="PF04397">
    <property type="entry name" value="LytTR"/>
    <property type="match status" value="1"/>
</dbReference>
<dbReference type="GO" id="GO:0003677">
    <property type="term" value="F:DNA binding"/>
    <property type="evidence" value="ECO:0007669"/>
    <property type="project" value="InterPro"/>
</dbReference>